<feature type="transmembrane region" description="Helical" evidence="4">
    <location>
        <begin position="187"/>
        <end position="208"/>
    </location>
</feature>
<dbReference type="InterPro" id="IPR004358">
    <property type="entry name" value="Sig_transdc_His_kin-like_C"/>
</dbReference>
<keyword evidence="3" id="KW-0597">Phosphoprotein</keyword>
<evidence type="ECO:0000256" key="2">
    <source>
        <dbReference type="ARBA" id="ARBA00012438"/>
    </source>
</evidence>
<dbReference type="SUPFAM" id="SSF55781">
    <property type="entry name" value="GAF domain-like"/>
    <property type="match status" value="1"/>
</dbReference>
<dbReference type="AlphaFoldDB" id="A0A7X5XXA6"/>
<feature type="transmembrane region" description="Helical" evidence="4">
    <location>
        <begin position="158"/>
        <end position="181"/>
    </location>
</feature>
<evidence type="ECO:0000256" key="4">
    <source>
        <dbReference type="SAM" id="Phobius"/>
    </source>
</evidence>
<feature type="transmembrane region" description="Helical" evidence="4">
    <location>
        <begin position="6"/>
        <end position="25"/>
    </location>
</feature>
<feature type="transmembrane region" description="Helical" evidence="4">
    <location>
        <begin position="92"/>
        <end position="114"/>
    </location>
</feature>
<dbReference type="Proteomes" id="UP000531251">
    <property type="component" value="Unassembled WGS sequence"/>
</dbReference>
<dbReference type="InterPro" id="IPR003018">
    <property type="entry name" value="GAF"/>
</dbReference>
<dbReference type="SMART" id="SM00387">
    <property type="entry name" value="HATPase_c"/>
    <property type="match status" value="1"/>
</dbReference>
<dbReference type="InterPro" id="IPR005467">
    <property type="entry name" value="His_kinase_dom"/>
</dbReference>
<keyword evidence="7" id="KW-1185">Reference proteome</keyword>
<dbReference type="PRINTS" id="PR00344">
    <property type="entry name" value="BCTRLSENSOR"/>
</dbReference>
<evidence type="ECO:0000259" key="5">
    <source>
        <dbReference type="PROSITE" id="PS50109"/>
    </source>
</evidence>
<evidence type="ECO:0000256" key="3">
    <source>
        <dbReference type="ARBA" id="ARBA00022553"/>
    </source>
</evidence>
<dbReference type="PANTHER" id="PTHR43547:SF2">
    <property type="entry name" value="HYBRID SIGNAL TRANSDUCTION HISTIDINE KINASE C"/>
    <property type="match status" value="1"/>
</dbReference>
<dbReference type="Pfam" id="PF02518">
    <property type="entry name" value="HATPase_c"/>
    <property type="match status" value="1"/>
</dbReference>
<feature type="domain" description="Histidine kinase" evidence="5">
    <location>
        <begin position="473"/>
        <end position="674"/>
    </location>
</feature>
<reference evidence="6 7" key="1">
    <citation type="submission" date="2020-03" db="EMBL/GenBank/DDBJ databases">
        <title>Genomic Encyclopedia of Type Strains, Phase IV (KMG-IV): sequencing the most valuable type-strain genomes for metagenomic binning, comparative biology and taxonomic classification.</title>
        <authorList>
            <person name="Goeker M."/>
        </authorList>
    </citation>
    <scope>NUCLEOTIDE SEQUENCE [LARGE SCALE GENOMIC DNA]</scope>
    <source>
        <strain evidence="6 7">DSM 7225</strain>
    </source>
</reference>
<comment type="caution">
    <text evidence="6">The sequence shown here is derived from an EMBL/GenBank/DDBJ whole genome shotgun (WGS) entry which is preliminary data.</text>
</comment>
<dbReference type="InterPro" id="IPR036890">
    <property type="entry name" value="HATPase_C_sf"/>
</dbReference>
<keyword evidence="4" id="KW-0472">Membrane</keyword>
<evidence type="ECO:0000256" key="1">
    <source>
        <dbReference type="ARBA" id="ARBA00000085"/>
    </source>
</evidence>
<keyword evidence="4" id="KW-0812">Transmembrane</keyword>
<feature type="transmembrane region" description="Helical" evidence="4">
    <location>
        <begin position="256"/>
        <end position="273"/>
    </location>
</feature>
<dbReference type="InterPro" id="IPR029016">
    <property type="entry name" value="GAF-like_dom_sf"/>
</dbReference>
<gene>
    <name evidence="6" type="ORF">GGR89_000267</name>
</gene>
<evidence type="ECO:0000313" key="7">
    <source>
        <dbReference type="Proteomes" id="UP000531251"/>
    </source>
</evidence>
<dbReference type="GO" id="GO:0000155">
    <property type="term" value="F:phosphorelay sensor kinase activity"/>
    <property type="evidence" value="ECO:0007669"/>
    <property type="project" value="TreeGrafter"/>
</dbReference>
<keyword evidence="4" id="KW-1133">Transmembrane helix</keyword>
<dbReference type="Gene3D" id="3.30.565.10">
    <property type="entry name" value="Histidine kinase-like ATPase, C-terminal domain"/>
    <property type="match status" value="1"/>
</dbReference>
<name>A0A7X5XXA6_9SPHN</name>
<comment type="catalytic activity">
    <reaction evidence="1">
        <text>ATP + protein L-histidine = ADP + protein N-phospho-L-histidine.</text>
        <dbReference type="EC" id="2.7.13.3"/>
    </reaction>
</comment>
<accession>A0A7X5XXA6</accession>
<dbReference type="PANTHER" id="PTHR43547">
    <property type="entry name" value="TWO-COMPONENT HISTIDINE KINASE"/>
    <property type="match status" value="1"/>
</dbReference>
<feature type="transmembrane region" description="Helical" evidence="4">
    <location>
        <begin position="229"/>
        <end position="250"/>
    </location>
</feature>
<sequence>MLTAALSLWLHALAALLFALLPFAASRTGGDPLPRQALAAALGLTALAALATAGIGAEEIATRFVETLRTLAWLAFLLLLHRRAGEPRPPLALGTVYGVVALVTVAAMALDMVVTSPSPITADAASVALLLHLLVAVGVLVMVQALHSALAHTAGGGLRWTVAALGGFWLIDFAVLTLAYLGVPMNGLLLVARGAALVCVAAAMGLGLQRRGDWRVRMSRTVAYQSLTLVAVGAYFVLLALATSALATLGGAHARLLQTAFVFGATAAILALVSNSRLRGWVKVKLAKHLFRHRYDYRAEWLRFTETLGAPGAAPLDQRIVRALADLTASPSGLLLVAEEGGLVAGAGWHWDRATLPLSADQPLATHLETTGRIIEVDAVRLAQADAADADATPDWMREVDAAWVVVPLLHRGALVGAILLGRPALARRLDWEDFDLLKAAGRQVASYLAEARAQEALAEAQRFDEFNRRFAFLLHDIKNLVSQLALTARNAERHADNPAFRADMIATLRDSSDRLNALLARLGQHHRGRSEPPRPTPLLPLLERLVARQPRQVRLVSGAEPAIALAEPAALEQLLVHLIQNAIEASPADAPVTLALATDEENAIIDVIDRGCGMSPGFVRNRLFKPFTSSKPGGFGLGTFEAQQLVQGMGGRIEVSSREGQGTRFRVVLRAAPAVEAAA</sequence>
<dbReference type="InterPro" id="IPR014265">
    <property type="entry name" value="XrtA/PrsK"/>
</dbReference>
<keyword evidence="6" id="KW-0808">Transferase</keyword>
<keyword evidence="6" id="KW-0418">Kinase</keyword>
<dbReference type="PROSITE" id="PS50109">
    <property type="entry name" value="HIS_KIN"/>
    <property type="match status" value="1"/>
</dbReference>
<dbReference type="EMBL" id="JAATJB010000001">
    <property type="protein sequence ID" value="NJB95975.1"/>
    <property type="molecule type" value="Genomic_DNA"/>
</dbReference>
<dbReference type="Pfam" id="PF01590">
    <property type="entry name" value="GAF"/>
    <property type="match status" value="1"/>
</dbReference>
<dbReference type="NCBIfam" id="TIGR02916">
    <property type="entry name" value="PEP_his_kin"/>
    <property type="match status" value="1"/>
</dbReference>
<feature type="transmembrane region" description="Helical" evidence="4">
    <location>
        <begin position="37"/>
        <end position="55"/>
    </location>
</feature>
<feature type="transmembrane region" description="Helical" evidence="4">
    <location>
        <begin position="126"/>
        <end position="146"/>
    </location>
</feature>
<evidence type="ECO:0000313" key="6">
    <source>
        <dbReference type="EMBL" id="NJB95975.1"/>
    </source>
</evidence>
<dbReference type="Gene3D" id="3.30.450.40">
    <property type="match status" value="1"/>
</dbReference>
<proteinExistence type="predicted"/>
<protein>
    <recommendedName>
        <fullName evidence="2">histidine kinase</fullName>
        <ecNumber evidence="2">2.7.13.3</ecNumber>
    </recommendedName>
</protein>
<organism evidence="6 7">
    <name type="scientific">Sphingomonas trueperi</name>
    <dbReference type="NCBI Taxonomy" id="53317"/>
    <lineage>
        <taxon>Bacteria</taxon>
        <taxon>Pseudomonadati</taxon>
        <taxon>Pseudomonadota</taxon>
        <taxon>Alphaproteobacteria</taxon>
        <taxon>Sphingomonadales</taxon>
        <taxon>Sphingomonadaceae</taxon>
        <taxon>Sphingomonas</taxon>
    </lineage>
</organism>
<dbReference type="RefSeq" id="WP_125975042.1">
    <property type="nucleotide sequence ID" value="NZ_BAAADY010000042.1"/>
</dbReference>
<dbReference type="InterPro" id="IPR003594">
    <property type="entry name" value="HATPase_dom"/>
</dbReference>
<dbReference type="EC" id="2.7.13.3" evidence="2"/>
<dbReference type="SUPFAM" id="SSF55874">
    <property type="entry name" value="ATPase domain of HSP90 chaperone/DNA topoisomerase II/histidine kinase"/>
    <property type="match status" value="1"/>
</dbReference>